<proteinExistence type="predicted"/>
<accession>A0A1Y5F9P9</accession>
<gene>
    <name evidence="2" type="ORF">A9Q84_06040</name>
</gene>
<sequence length="304" mass="34976">MNKILIFLFLLSLSGKSLSSEIDNFAHFNHQTPDVTQDLNELTNNLMLKAISKANSKHIVGEFCSKSILYKSLKGSFAKPLRGQIEEYILKKPETIPQLRIPLEHSIYNGFRGIDFITRLPYGKLGSIVNINGVYVGSDKFGHFHTEGLEYFFKAYKDKSIPEVLGAMKWGIKTEESYFGRWTTGVISYADLAANFNGMRFWNNVLALKPDILEQSNGPYVECSDEKWIQIKRFDWGRYIDETFDETINCNKFSSNKLRTLHDANVKRIYGEDVFCGASEELIYRLKEKYSEYFSLLSNMTLIP</sequence>
<dbReference type="EMBL" id="MAAO01000005">
    <property type="protein sequence ID" value="OUR97758.1"/>
    <property type="molecule type" value="Genomic_DNA"/>
</dbReference>
<organism evidence="2 3">
    <name type="scientific">Halobacteriovorax marinus</name>
    <dbReference type="NCBI Taxonomy" id="97084"/>
    <lineage>
        <taxon>Bacteria</taxon>
        <taxon>Pseudomonadati</taxon>
        <taxon>Bdellovibrionota</taxon>
        <taxon>Bacteriovoracia</taxon>
        <taxon>Bacteriovoracales</taxon>
        <taxon>Halobacteriovoraceae</taxon>
        <taxon>Halobacteriovorax</taxon>
    </lineage>
</organism>
<keyword evidence="1" id="KW-0732">Signal</keyword>
<protein>
    <submittedName>
        <fullName evidence="2">Uncharacterized protein</fullName>
    </submittedName>
</protein>
<evidence type="ECO:0000313" key="3">
    <source>
        <dbReference type="Proteomes" id="UP000196531"/>
    </source>
</evidence>
<reference evidence="3" key="1">
    <citation type="journal article" date="2017" name="Proc. Natl. Acad. Sci. U.S.A.">
        <title>Simulation of Deepwater Horizon oil plume reveals substrate specialization within a complex community of hydrocarbon-degraders.</title>
        <authorList>
            <person name="Hu P."/>
            <person name="Dubinsky E.A."/>
            <person name="Probst A.J."/>
            <person name="Wang J."/>
            <person name="Sieber C.M.K."/>
            <person name="Tom L.M."/>
            <person name="Gardinali P."/>
            <person name="Banfield J.F."/>
            <person name="Atlas R.M."/>
            <person name="Andersen G.L."/>
        </authorList>
    </citation>
    <scope>NUCLEOTIDE SEQUENCE [LARGE SCALE GENOMIC DNA]</scope>
</reference>
<feature type="signal peptide" evidence="1">
    <location>
        <begin position="1"/>
        <end position="19"/>
    </location>
</feature>
<evidence type="ECO:0000256" key="1">
    <source>
        <dbReference type="SAM" id="SignalP"/>
    </source>
</evidence>
<dbReference type="Proteomes" id="UP000196531">
    <property type="component" value="Unassembled WGS sequence"/>
</dbReference>
<dbReference type="AlphaFoldDB" id="A0A1Y5F9P9"/>
<feature type="chain" id="PRO_5012102147" evidence="1">
    <location>
        <begin position="20"/>
        <end position="304"/>
    </location>
</feature>
<evidence type="ECO:0000313" key="2">
    <source>
        <dbReference type="EMBL" id="OUR97758.1"/>
    </source>
</evidence>
<comment type="caution">
    <text evidence="2">The sequence shown here is derived from an EMBL/GenBank/DDBJ whole genome shotgun (WGS) entry which is preliminary data.</text>
</comment>
<name>A0A1Y5F9P9_9BACT</name>